<feature type="transmembrane region" description="Helical" evidence="6">
    <location>
        <begin position="278"/>
        <end position="299"/>
    </location>
</feature>
<feature type="transmembrane region" description="Helical" evidence="6">
    <location>
        <begin position="241"/>
        <end position="258"/>
    </location>
</feature>
<dbReference type="Pfam" id="PF00072">
    <property type="entry name" value="Response_reg"/>
    <property type="match status" value="1"/>
</dbReference>
<dbReference type="Proteomes" id="UP001198163">
    <property type="component" value="Unassembled WGS sequence"/>
</dbReference>
<keyword evidence="7" id="KW-0732">Signal</keyword>
<dbReference type="Pfam" id="PF02518">
    <property type="entry name" value="HATPase_c"/>
    <property type="match status" value="1"/>
</dbReference>
<dbReference type="EMBL" id="JAINWA010000003">
    <property type="protein sequence ID" value="MCD1655010.1"/>
    <property type="molecule type" value="Genomic_DNA"/>
</dbReference>
<dbReference type="PANTHER" id="PTHR43547:SF2">
    <property type="entry name" value="HYBRID SIGNAL TRANSDUCTION HISTIDINE KINASE C"/>
    <property type="match status" value="1"/>
</dbReference>
<keyword evidence="6" id="KW-0472">Membrane</keyword>
<dbReference type="Gene3D" id="3.40.50.2300">
    <property type="match status" value="1"/>
</dbReference>
<dbReference type="PRINTS" id="PR00038">
    <property type="entry name" value="HTHLUXR"/>
</dbReference>
<dbReference type="Pfam" id="PF00512">
    <property type="entry name" value="HisKA"/>
    <property type="match status" value="1"/>
</dbReference>
<dbReference type="InterPro" id="IPR008979">
    <property type="entry name" value="Galactose-bd-like_sf"/>
</dbReference>
<dbReference type="SMART" id="SM00387">
    <property type="entry name" value="HATPase_c"/>
    <property type="match status" value="1"/>
</dbReference>
<dbReference type="InterPro" id="IPR005467">
    <property type="entry name" value="His_kinase_dom"/>
</dbReference>
<feature type="transmembrane region" description="Helical" evidence="6">
    <location>
        <begin position="337"/>
        <end position="353"/>
    </location>
</feature>
<dbReference type="Pfam" id="PF00196">
    <property type="entry name" value="GerE"/>
    <property type="match status" value="1"/>
</dbReference>
<dbReference type="InterPro" id="IPR003661">
    <property type="entry name" value="HisK_dim/P_dom"/>
</dbReference>
<sequence length="945" mass="100458">MAFSRIVRRFSGNRLGQASLVFLSLALASCLGSLPAQDRVEPAGSAEPGVIDLRSASFDSDSLIRLGEGWLFSYEDSSGMPARIPFNWNARNFSGADGSAFRSGPFGRGVFRTTLLLPERRGDLALKIGEAGTALAVYCGGVETARLGKVSGARAGSVPRVIPLRVLLPPEESRLEIVLEVSNFEDSNGGGLWGPVYIGSAAAVERERSAALIRDAFISGIFCVIALYHLALFFSRPADLSSLLFAAVCACFFFRQLATGEKPLALLFPSLPWTVLVRIEYLTLYCLAPAYTAFFARLFPSDALRKVRAAMLVFGLASVACALILPVPLFIATLVPVQIYWILQFFLTGYLIARANGDGRQDARLMLFSFLLLAAAGVNDILVSRFYIPTPILTPLGQIVFILFQFWVLSGTLSRQRRRSEDLERIAKELKAIDEAKTRFFTASSHELRTPVTLIAAPLEAIMKGRYGDAVPRDAPVFTLIQRNCDRLRRLADGLLELLRLDSGTVAPSLRPVNLSQFSENCSALFAPEAARRGISLVCANSGAPVAAETDPVLLETAAMNLLSNALKYTRRDGSIVVDCGIEEAAGNAAEDRRVFFSVRDSGRGIPEERIPRLFERFAAAGLESCRDHTGFGIGLPLAAEIVGALGGEIRVSSEVGAGSLFTVFLPAARSPVPATSSAAGIASGSPVAATSSGAGSPVTAGSTGTAPAAQPAGASGLAGAAAKNAVSVLLIDDDPDIVSFLAEMLGPVFAFRSACSGEEALSLLSGGFRPRVILCDVMMDGMDGFEFRRRLAQDPDLSAVPFLFLSARTDSRNRLAGLEGGAVDYIGKPFSVDELEAKIKSLASLSLLESRRLQARVERALGGDSSDASSGNAAFDWRVRADSLSLSGRDRDIVPLLIQGLGDKEIAANLGCSPRTVSNRVSALLKKTGASSRSALVSFMLGGG</sequence>
<feature type="transmembrane region" description="Helical" evidence="6">
    <location>
        <begin position="365"/>
        <end position="386"/>
    </location>
</feature>
<dbReference type="CDD" id="cd00082">
    <property type="entry name" value="HisKA"/>
    <property type="match status" value="1"/>
</dbReference>
<keyword evidence="4" id="KW-0238">DNA-binding</keyword>
<keyword evidence="3 5" id="KW-0597">Phosphoprotein</keyword>
<feature type="signal peptide" evidence="7">
    <location>
        <begin position="1"/>
        <end position="38"/>
    </location>
</feature>
<dbReference type="SUPFAM" id="SSF55874">
    <property type="entry name" value="ATPase domain of HSP90 chaperone/DNA topoisomerase II/histidine kinase"/>
    <property type="match status" value="1"/>
</dbReference>
<dbReference type="InterPro" id="IPR011006">
    <property type="entry name" value="CheY-like_superfamily"/>
</dbReference>
<keyword evidence="6" id="KW-1133">Transmembrane helix</keyword>
<organism evidence="11 12">
    <name type="scientific">Teretinema zuelzerae</name>
    <dbReference type="NCBI Taxonomy" id="156"/>
    <lineage>
        <taxon>Bacteria</taxon>
        <taxon>Pseudomonadati</taxon>
        <taxon>Spirochaetota</taxon>
        <taxon>Spirochaetia</taxon>
        <taxon>Spirochaetales</taxon>
        <taxon>Treponemataceae</taxon>
        <taxon>Teretinema</taxon>
    </lineage>
</organism>
<reference evidence="11" key="1">
    <citation type="submission" date="2021-08" db="EMBL/GenBank/DDBJ databases">
        <title>Comparative analyses of Brucepasteria parasyntrophica and Teretinema zuelzerae.</title>
        <authorList>
            <person name="Song Y."/>
            <person name="Brune A."/>
        </authorList>
    </citation>
    <scope>NUCLEOTIDE SEQUENCE</scope>
    <source>
        <strain evidence="11">DSM 1903</strain>
    </source>
</reference>
<evidence type="ECO:0000313" key="12">
    <source>
        <dbReference type="Proteomes" id="UP001198163"/>
    </source>
</evidence>
<dbReference type="InterPro" id="IPR036388">
    <property type="entry name" value="WH-like_DNA-bd_sf"/>
</dbReference>
<feature type="modified residue" description="4-aspartylphosphate" evidence="5">
    <location>
        <position position="777"/>
    </location>
</feature>
<feature type="domain" description="HTH luxR-type" evidence="8">
    <location>
        <begin position="880"/>
        <end position="945"/>
    </location>
</feature>
<evidence type="ECO:0000259" key="8">
    <source>
        <dbReference type="PROSITE" id="PS50043"/>
    </source>
</evidence>
<dbReference type="Gene3D" id="1.10.287.130">
    <property type="match status" value="1"/>
</dbReference>
<comment type="caution">
    <text evidence="11">The sequence shown here is derived from an EMBL/GenBank/DDBJ whole genome shotgun (WGS) entry which is preliminary data.</text>
</comment>
<evidence type="ECO:0000313" key="11">
    <source>
        <dbReference type="EMBL" id="MCD1655010.1"/>
    </source>
</evidence>
<keyword evidence="12" id="KW-1185">Reference proteome</keyword>
<dbReference type="RefSeq" id="WP_230755733.1">
    <property type="nucleotide sequence ID" value="NZ_JAINWA010000003.1"/>
</dbReference>
<name>A0AAE3EHD1_9SPIR</name>
<protein>
    <recommendedName>
        <fullName evidence="2">histidine kinase</fullName>
        <ecNumber evidence="2">2.7.13.3</ecNumber>
    </recommendedName>
</protein>
<dbReference type="Gene3D" id="1.10.10.10">
    <property type="entry name" value="Winged helix-like DNA-binding domain superfamily/Winged helix DNA-binding domain"/>
    <property type="match status" value="1"/>
</dbReference>
<dbReference type="AlphaFoldDB" id="A0AAE3EHD1"/>
<dbReference type="PRINTS" id="PR00344">
    <property type="entry name" value="BCTRLSENSOR"/>
</dbReference>
<evidence type="ECO:0000256" key="1">
    <source>
        <dbReference type="ARBA" id="ARBA00000085"/>
    </source>
</evidence>
<dbReference type="Gene3D" id="3.30.565.10">
    <property type="entry name" value="Histidine kinase-like ATPase, C-terminal domain"/>
    <property type="match status" value="1"/>
</dbReference>
<dbReference type="InterPro" id="IPR000792">
    <property type="entry name" value="Tscrpt_reg_LuxR_C"/>
</dbReference>
<evidence type="ECO:0000256" key="7">
    <source>
        <dbReference type="SAM" id="SignalP"/>
    </source>
</evidence>
<dbReference type="SMART" id="SM00421">
    <property type="entry name" value="HTH_LUXR"/>
    <property type="match status" value="1"/>
</dbReference>
<dbReference type="InterPro" id="IPR001789">
    <property type="entry name" value="Sig_transdc_resp-reg_receiver"/>
</dbReference>
<dbReference type="InterPro" id="IPR036097">
    <property type="entry name" value="HisK_dim/P_sf"/>
</dbReference>
<dbReference type="InterPro" id="IPR003594">
    <property type="entry name" value="HATPase_dom"/>
</dbReference>
<dbReference type="SUPFAM" id="SSF52172">
    <property type="entry name" value="CheY-like"/>
    <property type="match status" value="1"/>
</dbReference>
<feature type="domain" description="Response regulatory" evidence="10">
    <location>
        <begin position="728"/>
        <end position="844"/>
    </location>
</feature>
<comment type="catalytic activity">
    <reaction evidence="1">
        <text>ATP + protein L-histidine = ADP + protein N-phospho-L-histidine.</text>
        <dbReference type="EC" id="2.7.13.3"/>
    </reaction>
</comment>
<dbReference type="PROSITE" id="PS50043">
    <property type="entry name" value="HTH_LUXR_2"/>
    <property type="match status" value="1"/>
</dbReference>
<dbReference type="Pfam" id="PF07695">
    <property type="entry name" value="7TMR-DISM_7TM"/>
    <property type="match status" value="1"/>
</dbReference>
<gene>
    <name evidence="11" type="ORF">K7J14_09895</name>
</gene>
<dbReference type="PROSITE" id="PS51257">
    <property type="entry name" value="PROKAR_LIPOPROTEIN"/>
    <property type="match status" value="1"/>
</dbReference>
<evidence type="ECO:0000259" key="9">
    <source>
        <dbReference type="PROSITE" id="PS50109"/>
    </source>
</evidence>
<feature type="domain" description="Histidine kinase" evidence="9">
    <location>
        <begin position="443"/>
        <end position="670"/>
    </location>
</feature>
<evidence type="ECO:0000256" key="5">
    <source>
        <dbReference type="PROSITE-ProRule" id="PRU00169"/>
    </source>
</evidence>
<feature type="chain" id="PRO_5042295499" description="histidine kinase" evidence="7">
    <location>
        <begin position="39"/>
        <end position="945"/>
    </location>
</feature>
<dbReference type="InterPro" id="IPR011623">
    <property type="entry name" value="7TMR_DISM_rcpt_extracell_dom1"/>
</dbReference>
<dbReference type="GO" id="GO:0000155">
    <property type="term" value="F:phosphorelay sensor kinase activity"/>
    <property type="evidence" value="ECO:0007669"/>
    <property type="project" value="InterPro"/>
</dbReference>
<dbReference type="SMART" id="SM00388">
    <property type="entry name" value="HisKA"/>
    <property type="match status" value="1"/>
</dbReference>
<dbReference type="InterPro" id="IPR036890">
    <property type="entry name" value="HATPase_C_sf"/>
</dbReference>
<dbReference type="EC" id="2.7.13.3" evidence="2"/>
<evidence type="ECO:0000256" key="3">
    <source>
        <dbReference type="ARBA" id="ARBA00022553"/>
    </source>
</evidence>
<dbReference type="CDD" id="cd06170">
    <property type="entry name" value="LuxR_C_like"/>
    <property type="match status" value="1"/>
</dbReference>
<dbReference type="GO" id="GO:0003677">
    <property type="term" value="F:DNA binding"/>
    <property type="evidence" value="ECO:0007669"/>
    <property type="project" value="UniProtKB-KW"/>
</dbReference>
<dbReference type="SMART" id="SM00448">
    <property type="entry name" value="REC"/>
    <property type="match status" value="1"/>
</dbReference>
<evidence type="ECO:0000256" key="4">
    <source>
        <dbReference type="ARBA" id="ARBA00023125"/>
    </source>
</evidence>
<dbReference type="InterPro" id="IPR004358">
    <property type="entry name" value="Sig_transdc_His_kin-like_C"/>
</dbReference>
<dbReference type="SUPFAM" id="SSF47384">
    <property type="entry name" value="Homodimeric domain of signal transducing histidine kinase"/>
    <property type="match status" value="1"/>
</dbReference>
<keyword evidence="6" id="KW-0812">Transmembrane</keyword>
<dbReference type="GO" id="GO:0006355">
    <property type="term" value="P:regulation of DNA-templated transcription"/>
    <property type="evidence" value="ECO:0007669"/>
    <property type="project" value="InterPro"/>
</dbReference>
<dbReference type="PROSITE" id="PS50110">
    <property type="entry name" value="RESPONSE_REGULATORY"/>
    <property type="match status" value="1"/>
</dbReference>
<proteinExistence type="predicted"/>
<evidence type="ECO:0000256" key="6">
    <source>
        <dbReference type="SAM" id="Phobius"/>
    </source>
</evidence>
<accession>A0AAE3EHD1</accession>
<dbReference type="SUPFAM" id="SSF46894">
    <property type="entry name" value="C-terminal effector domain of the bipartite response regulators"/>
    <property type="match status" value="1"/>
</dbReference>
<feature type="transmembrane region" description="Helical" evidence="6">
    <location>
        <begin position="216"/>
        <end position="234"/>
    </location>
</feature>
<evidence type="ECO:0000256" key="2">
    <source>
        <dbReference type="ARBA" id="ARBA00012438"/>
    </source>
</evidence>
<dbReference type="PANTHER" id="PTHR43547">
    <property type="entry name" value="TWO-COMPONENT HISTIDINE KINASE"/>
    <property type="match status" value="1"/>
</dbReference>
<dbReference type="PROSITE" id="PS50109">
    <property type="entry name" value="HIS_KIN"/>
    <property type="match status" value="1"/>
</dbReference>
<feature type="transmembrane region" description="Helical" evidence="6">
    <location>
        <begin position="311"/>
        <end position="331"/>
    </location>
</feature>
<dbReference type="SUPFAM" id="SSF49785">
    <property type="entry name" value="Galactose-binding domain-like"/>
    <property type="match status" value="1"/>
</dbReference>
<evidence type="ECO:0000259" key="10">
    <source>
        <dbReference type="PROSITE" id="PS50110"/>
    </source>
</evidence>
<dbReference type="InterPro" id="IPR016032">
    <property type="entry name" value="Sig_transdc_resp-reg_C-effctor"/>
</dbReference>